<evidence type="ECO:0000313" key="2">
    <source>
        <dbReference type="EMBL" id="GAQ83342.1"/>
    </source>
</evidence>
<organism evidence="2 3">
    <name type="scientific">Klebsormidium nitens</name>
    <name type="common">Green alga</name>
    <name type="synonym">Ulothrix nitens</name>
    <dbReference type="NCBI Taxonomy" id="105231"/>
    <lineage>
        <taxon>Eukaryota</taxon>
        <taxon>Viridiplantae</taxon>
        <taxon>Streptophyta</taxon>
        <taxon>Klebsormidiophyceae</taxon>
        <taxon>Klebsormidiales</taxon>
        <taxon>Klebsormidiaceae</taxon>
        <taxon>Klebsormidium</taxon>
    </lineage>
</organism>
<name>A0A1Y1I041_KLENI</name>
<dbReference type="AlphaFoldDB" id="A0A1Y1I041"/>
<evidence type="ECO:0000256" key="1">
    <source>
        <dbReference type="SAM" id="MobiDB-lite"/>
    </source>
</evidence>
<accession>A0A1Y1I041</accession>
<evidence type="ECO:0000313" key="3">
    <source>
        <dbReference type="Proteomes" id="UP000054558"/>
    </source>
</evidence>
<keyword evidence="3" id="KW-1185">Reference proteome</keyword>
<dbReference type="PANTHER" id="PTHR22684">
    <property type="entry name" value="NULP1-RELATED"/>
    <property type="match status" value="1"/>
</dbReference>
<feature type="compositionally biased region" description="Low complexity" evidence="1">
    <location>
        <begin position="148"/>
        <end position="163"/>
    </location>
</feature>
<feature type="compositionally biased region" description="Basic and acidic residues" evidence="1">
    <location>
        <begin position="164"/>
        <end position="182"/>
    </location>
</feature>
<dbReference type="EMBL" id="DF237093">
    <property type="protein sequence ID" value="GAQ83342.1"/>
    <property type="molecule type" value="Genomic_DNA"/>
</dbReference>
<feature type="compositionally biased region" description="Gly residues" evidence="1">
    <location>
        <begin position="111"/>
        <end position="121"/>
    </location>
</feature>
<dbReference type="InterPro" id="IPR006994">
    <property type="entry name" value="TCF25/Rqc1"/>
</dbReference>
<feature type="region of interest" description="Disordered" evidence="1">
    <location>
        <begin position="95"/>
        <end position="226"/>
    </location>
</feature>
<sequence length="226" mass="24629">MDSEWAKLLNVPVSAKATAGGPTLEHLIDIYLERRHLLWRPQEAHDWLKQAAKNAVTSLNTPTEKAAADDWACVRSESFPSTENEYAYLPVSEFSNNTHTLPPDEEAAGGPLPGGSAGGTGRTEFLRSLMPWADLGLDPQHGGGENGNGVQLNEEQQEQVQLHLQREAYEQAQAEAERRGWARDQGNVQGLGQGLGQGLARRGPGREQQGNEGQRVDGIVESDDED</sequence>
<gene>
    <name evidence="2" type="ORF">KFL_001440290</name>
</gene>
<dbReference type="Proteomes" id="UP000054558">
    <property type="component" value="Unassembled WGS sequence"/>
</dbReference>
<dbReference type="STRING" id="105231.A0A1Y1I041"/>
<proteinExistence type="predicted"/>
<dbReference type="PANTHER" id="PTHR22684:SF0">
    <property type="entry name" value="RIBOSOME QUALITY CONTROL COMPLEX SUBUNIT TCF25"/>
    <property type="match status" value="1"/>
</dbReference>
<protein>
    <submittedName>
        <fullName evidence="2">Uncharacterized protein</fullName>
    </submittedName>
</protein>
<dbReference type="OrthoDB" id="205993at2759"/>
<reference evidence="2 3" key="1">
    <citation type="journal article" date="2014" name="Nat. Commun.">
        <title>Klebsormidium flaccidum genome reveals primary factors for plant terrestrial adaptation.</title>
        <authorList>
            <person name="Hori K."/>
            <person name="Maruyama F."/>
            <person name="Fujisawa T."/>
            <person name="Togashi T."/>
            <person name="Yamamoto N."/>
            <person name="Seo M."/>
            <person name="Sato S."/>
            <person name="Yamada T."/>
            <person name="Mori H."/>
            <person name="Tajima N."/>
            <person name="Moriyama T."/>
            <person name="Ikeuchi M."/>
            <person name="Watanabe M."/>
            <person name="Wada H."/>
            <person name="Kobayashi K."/>
            <person name="Saito M."/>
            <person name="Masuda T."/>
            <person name="Sasaki-Sekimoto Y."/>
            <person name="Mashiguchi K."/>
            <person name="Awai K."/>
            <person name="Shimojima M."/>
            <person name="Masuda S."/>
            <person name="Iwai M."/>
            <person name="Nobusawa T."/>
            <person name="Narise T."/>
            <person name="Kondo S."/>
            <person name="Saito H."/>
            <person name="Sato R."/>
            <person name="Murakawa M."/>
            <person name="Ihara Y."/>
            <person name="Oshima-Yamada Y."/>
            <person name="Ohtaka K."/>
            <person name="Satoh M."/>
            <person name="Sonobe K."/>
            <person name="Ishii M."/>
            <person name="Ohtani R."/>
            <person name="Kanamori-Sato M."/>
            <person name="Honoki R."/>
            <person name="Miyazaki D."/>
            <person name="Mochizuki H."/>
            <person name="Umetsu J."/>
            <person name="Higashi K."/>
            <person name="Shibata D."/>
            <person name="Kamiya Y."/>
            <person name="Sato N."/>
            <person name="Nakamura Y."/>
            <person name="Tabata S."/>
            <person name="Ida S."/>
            <person name="Kurokawa K."/>
            <person name="Ohta H."/>
        </authorList>
    </citation>
    <scope>NUCLEOTIDE SEQUENCE [LARGE SCALE GENOMIC DNA]</scope>
    <source>
        <strain evidence="2 3">NIES-2285</strain>
    </source>
</reference>